<evidence type="ECO:0000259" key="6">
    <source>
        <dbReference type="PROSITE" id="PS50888"/>
    </source>
</evidence>
<keyword evidence="3" id="KW-0804">Transcription</keyword>
<gene>
    <name evidence="7" type="ORF">C0J50_13821</name>
</gene>
<feature type="domain" description="BHLH" evidence="6">
    <location>
        <begin position="301"/>
        <end position="353"/>
    </location>
</feature>
<dbReference type="AlphaFoldDB" id="A0AAD5FSM5"/>
<comment type="caution">
    <text evidence="7">The sequence shown here is derived from an EMBL/GenBank/DDBJ whole genome shotgun (WGS) entry which is preliminary data.</text>
</comment>
<feature type="compositionally biased region" description="Basic and acidic residues" evidence="5">
    <location>
        <begin position="92"/>
        <end position="108"/>
    </location>
</feature>
<dbReference type="PANTHER" id="PTHR13864:SF27">
    <property type="entry name" value="T-CELL ACUTE LYMPHOCYTIC LEUKEMIA PROTEIN 1 HOMOLOG"/>
    <property type="match status" value="1"/>
</dbReference>
<name>A0AAD5FSM5_SILAS</name>
<evidence type="ECO:0000256" key="3">
    <source>
        <dbReference type="ARBA" id="ARBA00023163"/>
    </source>
</evidence>
<dbReference type="Gene3D" id="4.10.280.10">
    <property type="entry name" value="Helix-loop-helix DNA-binding domain"/>
    <property type="match status" value="1"/>
</dbReference>
<dbReference type="GO" id="GO:0000978">
    <property type="term" value="F:RNA polymerase II cis-regulatory region sequence-specific DNA binding"/>
    <property type="evidence" value="ECO:0007669"/>
    <property type="project" value="TreeGrafter"/>
</dbReference>
<sequence>MMTVMEHSIRFDSIKSGFLLVSLGVEEQVSLGDEVQVSLGVEEQVSLGNEVQVSLGGEEQVSLGGDCRRHWESVFGLTVSIPTQRDRMMEKLKRERASPGVEDEHKGENVSPGGDGAGEEVEAHGKQEDTTCTTAISTNTTTTITTTPGCAESARREAPHLLLLHLNGVAKETALGGGELKPEVAVIELATRGGIKGAELEADFRHTVQTTELRRPPVPLPLPPREPPNEAKRMVQLSPAAFPALPARAMLYSNVAQPLATLNSGFAGDAEQYGMYPSNRMKRRAAPYEIEISDGSQPKIVRRIFTNSRERWRQQNVNGAFAELRKLIPTHPPDKKLSKNEILRLAMKYINFLAKLLNDQDDVMGGEAATRVRDGRDGGLVRENLLQDMLSPNSSCGSLLDGEGSPDSFAEEQDSSVESRASGRGGLHHSAITVDTSNQR</sequence>
<keyword evidence="8" id="KW-1185">Reference proteome</keyword>
<dbReference type="FunFam" id="4.10.280.10:FF:000015">
    <property type="entry name" value="T-cell acute lymphocytic leukemia 1"/>
    <property type="match status" value="1"/>
</dbReference>
<evidence type="ECO:0000313" key="8">
    <source>
        <dbReference type="Proteomes" id="UP001205998"/>
    </source>
</evidence>
<dbReference type="EMBL" id="MU551531">
    <property type="protein sequence ID" value="KAI5626532.1"/>
    <property type="molecule type" value="Genomic_DNA"/>
</dbReference>
<evidence type="ECO:0000256" key="2">
    <source>
        <dbReference type="ARBA" id="ARBA00023125"/>
    </source>
</evidence>
<organism evidence="7 8">
    <name type="scientific">Silurus asotus</name>
    <name type="common">Amur catfish</name>
    <name type="synonym">Parasilurus asotus</name>
    <dbReference type="NCBI Taxonomy" id="30991"/>
    <lineage>
        <taxon>Eukaryota</taxon>
        <taxon>Metazoa</taxon>
        <taxon>Chordata</taxon>
        <taxon>Craniata</taxon>
        <taxon>Vertebrata</taxon>
        <taxon>Euteleostomi</taxon>
        <taxon>Actinopterygii</taxon>
        <taxon>Neopterygii</taxon>
        <taxon>Teleostei</taxon>
        <taxon>Ostariophysi</taxon>
        <taxon>Siluriformes</taxon>
        <taxon>Siluridae</taxon>
        <taxon>Silurus</taxon>
    </lineage>
</organism>
<dbReference type="InterPro" id="IPR036638">
    <property type="entry name" value="HLH_DNA-bd_sf"/>
</dbReference>
<dbReference type="CDD" id="cd19706">
    <property type="entry name" value="bHLH_TS_TAL1"/>
    <property type="match status" value="1"/>
</dbReference>
<evidence type="ECO:0000256" key="4">
    <source>
        <dbReference type="ARBA" id="ARBA00075195"/>
    </source>
</evidence>
<feature type="region of interest" description="Disordered" evidence="5">
    <location>
        <begin position="92"/>
        <end position="134"/>
    </location>
</feature>
<dbReference type="PANTHER" id="PTHR13864">
    <property type="entry name" value="T-CELL ACUTE LYMPHOCYTIC LEUKEMIA/STEM CELL LEUKEMIA-RELATED"/>
    <property type="match status" value="1"/>
</dbReference>
<dbReference type="Pfam" id="PF00010">
    <property type="entry name" value="HLH"/>
    <property type="match status" value="1"/>
</dbReference>
<dbReference type="GO" id="GO:0000981">
    <property type="term" value="F:DNA-binding transcription factor activity, RNA polymerase II-specific"/>
    <property type="evidence" value="ECO:0007669"/>
    <property type="project" value="InterPro"/>
</dbReference>
<protein>
    <recommendedName>
        <fullName evidence="4">Stem cell protein</fullName>
    </recommendedName>
</protein>
<dbReference type="SUPFAM" id="SSF47459">
    <property type="entry name" value="HLH, helix-loop-helix DNA-binding domain"/>
    <property type="match status" value="1"/>
</dbReference>
<evidence type="ECO:0000256" key="5">
    <source>
        <dbReference type="SAM" id="MobiDB-lite"/>
    </source>
</evidence>
<dbReference type="SMART" id="SM00353">
    <property type="entry name" value="HLH"/>
    <property type="match status" value="1"/>
</dbReference>
<keyword evidence="2" id="KW-0238">DNA-binding</keyword>
<dbReference type="GO" id="GO:0046983">
    <property type="term" value="F:protein dimerization activity"/>
    <property type="evidence" value="ECO:0007669"/>
    <property type="project" value="InterPro"/>
</dbReference>
<dbReference type="InterPro" id="IPR011598">
    <property type="entry name" value="bHLH_dom"/>
</dbReference>
<keyword evidence="1" id="KW-0805">Transcription regulation</keyword>
<evidence type="ECO:0000256" key="1">
    <source>
        <dbReference type="ARBA" id="ARBA00023015"/>
    </source>
</evidence>
<dbReference type="PROSITE" id="PS50888">
    <property type="entry name" value="BHLH"/>
    <property type="match status" value="1"/>
</dbReference>
<evidence type="ECO:0000313" key="7">
    <source>
        <dbReference type="EMBL" id="KAI5626532.1"/>
    </source>
</evidence>
<dbReference type="Proteomes" id="UP001205998">
    <property type="component" value="Unassembled WGS sequence"/>
</dbReference>
<reference evidence="7" key="1">
    <citation type="submission" date="2018-07" db="EMBL/GenBank/DDBJ databases">
        <title>Comparative genomics of catfishes provides insights into carnivory and benthic adaptation.</title>
        <authorList>
            <person name="Zhang Y."/>
            <person name="Wang D."/>
            <person name="Peng Z."/>
            <person name="Zheng S."/>
            <person name="Shao F."/>
            <person name="Tao W."/>
        </authorList>
    </citation>
    <scope>NUCLEOTIDE SEQUENCE</scope>
    <source>
        <strain evidence="7">Chongqing</strain>
    </source>
</reference>
<dbReference type="InterPro" id="IPR040238">
    <property type="entry name" value="TAL-like"/>
</dbReference>
<accession>A0AAD5FSM5</accession>
<proteinExistence type="predicted"/>
<feature type="region of interest" description="Disordered" evidence="5">
    <location>
        <begin position="392"/>
        <end position="440"/>
    </location>
</feature>